<dbReference type="FunFam" id="3.40.50.720:FF:000047">
    <property type="entry name" value="NADP-dependent L-serine/L-allo-threonine dehydrogenase"/>
    <property type="match status" value="1"/>
</dbReference>
<evidence type="ECO:0000256" key="3">
    <source>
        <dbReference type="RuleBase" id="RU000363"/>
    </source>
</evidence>
<reference evidence="5" key="1">
    <citation type="journal article" date="2022" name="Cell">
        <title>Repeat-based holocentromeres influence genome architecture and karyotype evolution.</title>
        <authorList>
            <person name="Hofstatter P.G."/>
            <person name="Thangavel G."/>
            <person name="Lux T."/>
            <person name="Neumann P."/>
            <person name="Vondrak T."/>
            <person name="Novak P."/>
            <person name="Zhang M."/>
            <person name="Costa L."/>
            <person name="Castellani M."/>
            <person name="Scott A."/>
            <person name="Toegelov H."/>
            <person name="Fuchs J."/>
            <person name="Mata-Sucre Y."/>
            <person name="Dias Y."/>
            <person name="Vanzela A.L.L."/>
            <person name="Huettel B."/>
            <person name="Almeida C.C.S."/>
            <person name="Simkova H."/>
            <person name="Souza G."/>
            <person name="Pedrosa-Harand A."/>
            <person name="Macas J."/>
            <person name="Mayer K.F.X."/>
            <person name="Houben A."/>
            <person name="Marques A."/>
        </authorList>
    </citation>
    <scope>NUCLEOTIDE SEQUENCE</scope>
    <source>
        <strain evidence="5">RhyBre1mFocal</strain>
    </source>
</reference>
<evidence type="ECO:0000313" key="5">
    <source>
        <dbReference type="EMBL" id="KAJ1684283.1"/>
    </source>
</evidence>
<dbReference type="Gene3D" id="3.40.50.720">
    <property type="entry name" value="NAD(P)-binding Rossmann-like Domain"/>
    <property type="match status" value="1"/>
</dbReference>
<dbReference type="GO" id="GO:0016616">
    <property type="term" value="F:oxidoreductase activity, acting on the CH-OH group of donors, NAD or NADP as acceptor"/>
    <property type="evidence" value="ECO:0007669"/>
    <property type="project" value="UniProtKB-ARBA"/>
</dbReference>
<dbReference type="PRINTS" id="PR00080">
    <property type="entry name" value="SDRFAMILY"/>
</dbReference>
<dbReference type="PRINTS" id="PR00081">
    <property type="entry name" value="GDHRDH"/>
</dbReference>
<dbReference type="Pfam" id="PF00106">
    <property type="entry name" value="adh_short"/>
    <property type="match status" value="1"/>
</dbReference>
<evidence type="ECO:0000256" key="1">
    <source>
        <dbReference type="ARBA" id="ARBA00006484"/>
    </source>
</evidence>
<dbReference type="PANTHER" id="PTHR43115:SF4">
    <property type="entry name" value="DEHYDROGENASE_REDUCTASE SDR FAMILY MEMBER 11"/>
    <property type="match status" value="1"/>
</dbReference>
<dbReference type="InterPro" id="IPR057326">
    <property type="entry name" value="KR_dom"/>
</dbReference>
<accession>A0A9P9Z8Z4</accession>
<dbReference type="EMBL" id="JAMQYH010000041">
    <property type="protein sequence ID" value="KAJ1684283.1"/>
    <property type="molecule type" value="Genomic_DNA"/>
</dbReference>
<evidence type="ECO:0000313" key="6">
    <source>
        <dbReference type="Proteomes" id="UP001151287"/>
    </source>
</evidence>
<dbReference type="SMART" id="SM00822">
    <property type="entry name" value="PKS_KR"/>
    <property type="match status" value="1"/>
</dbReference>
<organism evidence="5 6">
    <name type="scientific">Rhynchospora breviuscula</name>
    <dbReference type="NCBI Taxonomy" id="2022672"/>
    <lineage>
        <taxon>Eukaryota</taxon>
        <taxon>Viridiplantae</taxon>
        <taxon>Streptophyta</taxon>
        <taxon>Embryophyta</taxon>
        <taxon>Tracheophyta</taxon>
        <taxon>Spermatophyta</taxon>
        <taxon>Magnoliopsida</taxon>
        <taxon>Liliopsida</taxon>
        <taxon>Poales</taxon>
        <taxon>Cyperaceae</taxon>
        <taxon>Cyperoideae</taxon>
        <taxon>Rhynchosporeae</taxon>
        <taxon>Rhynchospora</taxon>
    </lineage>
</organism>
<keyword evidence="6" id="KW-1185">Reference proteome</keyword>
<dbReference type="InterPro" id="IPR036291">
    <property type="entry name" value="NAD(P)-bd_dom_sf"/>
</dbReference>
<dbReference type="SUPFAM" id="SSF51735">
    <property type="entry name" value="NAD(P)-binding Rossmann-fold domains"/>
    <property type="match status" value="1"/>
</dbReference>
<proteinExistence type="inferred from homology"/>
<keyword evidence="2" id="KW-0560">Oxidoreductase</keyword>
<comment type="caution">
    <text evidence="5">The sequence shown here is derived from an EMBL/GenBank/DDBJ whole genome shotgun (WGS) entry which is preliminary data.</text>
</comment>
<dbReference type="InterPro" id="IPR020904">
    <property type="entry name" value="Sc_DH/Rdtase_CS"/>
</dbReference>
<evidence type="ECO:0000259" key="4">
    <source>
        <dbReference type="SMART" id="SM00822"/>
    </source>
</evidence>
<sequence length="249" mass="25745">MTTPLDRARVLVTGASSGIGAATARALAAEGAVVALLARRRERLDDLVDEITTAGGTAHAYAGDVTDGEAVRAVVDRVAADLGGLDALVGCAGYLANMPALEADLEEWHRMVSVNVDGVLATTHAALPHLVEAASGPRGVADVVTISSIAGRRVPQAHSQVYAATKHAVGAFSEGLRQELADKQVRVGLVEPGVVRTEMTTAGYTGAPDATDGAPLKAEDVADAVRWILTRPAHAAVNEVLLRPTEQVR</sequence>
<feature type="domain" description="Ketoreductase" evidence="4">
    <location>
        <begin position="8"/>
        <end position="198"/>
    </location>
</feature>
<evidence type="ECO:0000256" key="2">
    <source>
        <dbReference type="ARBA" id="ARBA00023002"/>
    </source>
</evidence>
<name>A0A9P9Z8Z4_9POAL</name>
<dbReference type="Proteomes" id="UP001151287">
    <property type="component" value="Unassembled WGS sequence"/>
</dbReference>
<dbReference type="InterPro" id="IPR002347">
    <property type="entry name" value="SDR_fam"/>
</dbReference>
<dbReference type="PROSITE" id="PS00061">
    <property type="entry name" value="ADH_SHORT"/>
    <property type="match status" value="1"/>
</dbReference>
<dbReference type="AlphaFoldDB" id="A0A9P9Z8Z4"/>
<dbReference type="OrthoDB" id="47007at2759"/>
<dbReference type="PANTHER" id="PTHR43115">
    <property type="entry name" value="DEHYDROGENASE/REDUCTASE SDR FAMILY MEMBER 11"/>
    <property type="match status" value="1"/>
</dbReference>
<gene>
    <name evidence="5" type="ORF">LUZ63_020576</name>
</gene>
<protein>
    <recommendedName>
        <fullName evidence="4">Ketoreductase domain-containing protein</fullName>
    </recommendedName>
</protein>
<comment type="similarity">
    <text evidence="1 3">Belongs to the short-chain dehydrogenases/reductases (SDR) family.</text>
</comment>